<protein>
    <submittedName>
        <fullName evidence="2">Protein kinase domain-containing protein</fullName>
    </submittedName>
</protein>
<feature type="region of interest" description="Disordered" evidence="1">
    <location>
        <begin position="64"/>
        <end position="89"/>
    </location>
</feature>
<evidence type="ECO:0000256" key="1">
    <source>
        <dbReference type="SAM" id="MobiDB-lite"/>
    </source>
</evidence>
<dbReference type="AlphaFoldDB" id="A0A5K3EXW3"/>
<dbReference type="WBParaSite" id="MCU_003447-RB">
    <property type="protein sequence ID" value="MCU_003447-RB"/>
    <property type="gene ID" value="MCU_003447"/>
</dbReference>
<reference evidence="2" key="1">
    <citation type="submission" date="2019-11" db="UniProtKB">
        <authorList>
            <consortium name="WormBaseParasite"/>
        </authorList>
    </citation>
    <scope>IDENTIFICATION</scope>
</reference>
<sequence>MPHPSSSTPHRTWVRRWTCGPWGCCSTTCWWGVCPSAVARSPSCARPFWRGPREGVWCTCPLASRKAPPPSSANCSRATPRPVRGPPNS</sequence>
<organism evidence="2">
    <name type="scientific">Mesocestoides corti</name>
    <name type="common">Flatworm</name>
    <dbReference type="NCBI Taxonomy" id="53468"/>
    <lineage>
        <taxon>Eukaryota</taxon>
        <taxon>Metazoa</taxon>
        <taxon>Spiralia</taxon>
        <taxon>Lophotrochozoa</taxon>
        <taxon>Platyhelminthes</taxon>
        <taxon>Cestoda</taxon>
        <taxon>Eucestoda</taxon>
        <taxon>Cyclophyllidea</taxon>
        <taxon>Mesocestoididae</taxon>
        <taxon>Mesocestoides</taxon>
    </lineage>
</organism>
<name>A0A5K3EXW3_MESCO</name>
<evidence type="ECO:0000313" key="2">
    <source>
        <dbReference type="WBParaSite" id="MCU_003447-RB"/>
    </source>
</evidence>
<accession>A0A5K3EXW3</accession>
<proteinExistence type="predicted"/>